<organism evidence="1 2">
    <name type="scientific">Thanatephorus cucumeris (strain AG1-IA)</name>
    <name type="common">Rice sheath blight fungus</name>
    <name type="synonym">Rhizoctonia solani</name>
    <dbReference type="NCBI Taxonomy" id="983506"/>
    <lineage>
        <taxon>Eukaryota</taxon>
        <taxon>Fungi</taxon>
        <taxon>Dikarya</taxon>
        <taxon>Basidiomycota</taxon>
        <taxon>Agaricomycotina</taxon>
        <taxon>Agaricomycetes</taxon>
        <taxon>Cantharellales</taxon>
        <taxon>Ceratobasidiaceae</taxon>
        <taxon>Rhizoctonia</taxon>
        <taxon>Rhizoctonia solani AG-1</taxon>
    </lineage>
</organism>
<accession>L8WMF7</accession>
<comment type="caution">
    <text evidence="1">The sequence shown here is derived from an EMBL/GenBank/DDBJ whole genome shotgun (WGS) entry which is preliminary data.</text>
</comment>
<protein>
    <submittedName>
        <fullName evidence="1">Uncharacterized protein</fullName>
    </submittedName>
</protein>
<name>L8WMF7_THACA</name>
<evidence type="ECO:0000313" key="1">
    <source>
        <dbReference type="EMBL" id="ELU37957.1"/>
    </source>
</evidence>
<sequence length="58" mass="6234">MNDFWDNLCGNTSVTRFLSSLALYGAGIPSSSCLGISPLNLGGLRIISLIRRLPCHLV</sequence>
<proteinExistence type="predicted"/>
<dbReference type="Proteomes" id="UP000011668">
    <property type="component" value="Unassembled WGS sequence"/>
</dbReference>
<keyword evidence="2" id="KW-1185">Reference proteome</keyword>
<dbReference type="AlphaFoldDB" id="L8WMF7"/>
<reference evidence="1 2" key="1">
    <citation type="journal article" date="2013" name="Nat. Commun.">
        <title>The evolution and pathogenic mechanisms of the rice sheath blight pathogen.</title>
        <authorList>
            <person name="Zheng A."/>
            <person name="Lin R."/>
            <person name="Xu L."/>
            <person name="Qin P."/>
            <person name="Tang C."/>
            <person name="Ai P."/>
            <person name="Zhang D."/>
            <person name="Liu Y."/>
            <person name="Sun Z."/>
            <person name="Feng H."/>
            <person name="Wang Y."/>
            <person name="Chen Y."/>
            <person name="Liang X."/>
            <person name="Fu R."/>
            <person name="Li Q."/>
            <person name="Zhang J."/>
            <person name="Yu X."/>
            <person name="Xie Z."/>
            <person name="Ding L."/>
            <person name="Guan P."/>
            <person name="Tang J."/>
            <person name="Liang Y."/>
            <person name="Wang S."/>
            <person name="Deng Q."/>
            <person name="Li S."/>
            <person name="Zhu J."/>
            <person name="Wang L."/>
            <person name="Liu H."/>
            <person name="Li P."/>
        </authorList>
    </citation>
    <scope>NUCLEOTIDE SEQUENCE [LARGE SCALE GENOMIC DNA]</scope>
    <source>
        <strain evidence="2">AG-1 IA</strain>
    </source>
</reference>
<gene>
    <name evidence="1" type="ORF">AG1IA_08004</name>
</gene>
<dbReference type="EMBL" id="AFRT01002322">
    <property type="protein sequence ID" value="ELU37957.1"/>
    <property type="molecule type" value="Genomic_DNA"/>
</dbReference>
<dbReference type="HOGENOM" id="CLU_2980715_0_0_1"/>
<evidence type="ECO:0000313" key="2">
    <source>
        <dbReference type="Proteomes" id="UP000011668"/>
    </source>
</evidence>